<dbReference type="OrthoDB" id="3166386at2759"/>
<protein>
    <submittedName>
        <fullName evidence="3">Uncharacterized protein</fullName>
    </submittedName>
</protein>
<evidence type="ECO:0000256" key="2">
    <source>
        <dbReference type="SAM" id="Phobius"/>
    </source>
</evidence>
<dbReference type="GeneID" id="28841645"/>
<reference evidence="3 4" key="1">
    <citation type="submission" date="2016-03" db="EMBL/GenBank/DDBJ databases">
        <title>Comparative genomics of Pseudogymnoascus destructans, the fungus causing white-nose syndrome of bats.</title>
        <authorList>
            <person name="Palmer J.M."/>
            <person name="Drees K.P."/>
            <person name="Foster J.T."/>
            <person name="Lindner D.L."/>
        </authorList>
    </citation>
    <scope>NUCLEOTIDE SEQUENCE [LARGE SCALE GENOMIC DNA]</scope>
    <source>
        <strain evidence="3 4">UAMH 10579</strain>
    </source>
</reference>
<keyword evidence="4" id="KW-1185">Reference proteome</keyword>
<name>A0A1B8GDL5_9PEZI</name>
<keyword evidence="2" id="KW-1133">Transmembrane helix</keyword>
<evidence type="ECO:0000313" key="4">
    <source>
        <dbReference type="Proteomes" id="UP000091956"/>
    </source>
</evidence>
<feature type="transmembrane region" description="Helical" evidence="2">
    <location>
        <begin position="532"/>
        <end position="549"/>
    </location>
</feature>
<sequence>MSGNSSASDIITYVGVPLAVLGVAPILYNTVITLATLSKVRRLLRKSRLVGITRGDVVNHVIECELARFSIAPLNRQYDTEEYWNVYEHPSLVPGGSWTIFNWKMHAIGIKTQRIEYSDQLRQPQAEINFEDLLSYLLDLGAVPNAAGFQMLRTSGLWVPIGTPLMLSPDRHEAVLTIAPLDDSDGMLSLAVRWSRQWVVRGKTSLPPYWIQVKAPRAKAHPVEDGEGSMSEDGLSATTKAPADQEDLELPQAISGDLIPGDNKDLEAVKRYSSNTVSHTDVVRCHIISSGIAAALREEALDFESLSISHLRPSSSGPPTSAGTYFSCISTAISTTNNTVLWSYHIPPPFLAFSRSPIIPCGILVLLGMVPIISTPEWYTDHSDSVAEERDLQMRRMRDNMAAMRQESSMTPDKRAIAVRDRQFKQHQDFVDDSNQRRRLAVQREETRMLEALQSPQWKALLVGEHTLRWLKEQNHVAEKAELPEVMEVVLHRMLTEPDFSNGLAEVLDAWRGWVEGGGIRKADYLMLKEKLVVFAFASLVLAMVYGSVEPIDGSLSKDLQESIGIWKKVRLG</sequence>
<dbReference type="RefSeq" id="XP_018127655.1">
    <property type="nucleotide sequence ID" value="XM_018277687.2"/>
</dbReference>
<reference evidence="4" key="2">
    <citation type="journal article" date="2018" name="Nat. Commun.">
        <title>Extreme sensitivity to ultraviolet light in the fungal pathogen causing white-nose syndrome of bats.</title>
        <authorList>
            <person name="Palmer J.M."/>
            <person name="Drees K.P."/>
            <person name="Foster J.T."/>
            <person name="Lindner D.L."/>
        </authorList>
    </citation>
    <scope>NUCLEOTIDE SEQUENCE [LARGE SCALE GENOMIC DNA]</scope>
    <source>
        <strain evidence="4">UAMH 10579</strain>
    </source>
</reference>
<keyword evidence="2" id="KW-0472">Membrane</keyword>
<organism evidence="3 4">
    <name type="scientific">Pseudogymnoascus verrucosus</name>
    <dbReference type="NCBI Taxonomy" id="342668"/>
    <lineage>
        <taxon>Eukaryota</taxon>
        <taxon>Fungi</taxon>
        <taxon>Dikarya</taxon>
        <taxon>Ascomycota</taxon>
        <taxon>Pezizomycotina</taxon>
        <taxon>Leotiomycetes</taxon>
        <taxon>Thelebolales</taxon>
        <taxon>Thelebolaceae</taxon>
        <taxon>Pseudogymnoascus</taxon>
    </lineage>
</organism>
<evidence type="ECO:0000313" key="3">
    <source>
        <dbReference type="EMBL" id="OBT93922.1"/>
    </source>
</evidence>
<proteinExistence type="predicted"/>
<dbReference type="Proteomes" id="UP000091956">
    <property type="component" value="Unassembled WGS sequence"/>
</dbReference>
<dbReference type="STRING" id="342668.A0A1B8GDL5"/>
<accession>A0A1B8GDL5</accession>
<dbReference type="AlphaFoldDB" id="A0A1B8GDL5"/>
<keyword evidence="2" id="KW-0812">Transmembrane</keyword>
<feature type="region of interest" description="Disordered" evidence="1">
    <location>
        <begin position="220"/>
        <end position="245"/>
    </location>
</feature>
<evidence type="ECO:0000256" key="1">
    <source>
        <dbReference type="SAM" id="MobiDB-lite"/>
    </source>
</evidence>
<gene>
    <name evidence="3" type="ORF">VE01_08259</name>
</gene>
<feature type="transmembrane region" description="Helical" evidence="2">
    <location>
        <begin position="12"/>
        <end position="37"/>
    </location>
</feature>
<dbReference type="EMBL" id="KV460248">
    <property type="protein sequence ID" value="OBT93922.1"/>
    <property type="molecule type" value="Genomic_DNA"/>
</dbReference>